<protein>
    <submittedName>
        <fullName evidence="1">CLUMA_CG014608, isoform A</fullName>
    </submittedName>
</protein>
<accession>A0A1J1IML8</accession>
<sequence>MQITSVSVLTEKAFHYGGPPLPVGEHSSGSFNQLNALLKVQLCNGKSIAYLMEVNNITAQLSSFLVSFASTPAEVT</sequence>
<dbReference type="EMBL" id="CVRI01000055">
    <property type="protein sequence ID" value="CRL01408.1"/>
    <property type="molecule type" value="Genomic_DNA"/>
</dbReference>
<organism evidence="1 2">
    <name type="scientific">Clunio marinus</name>
    <dbReference type="NCBI Taxonomy" id="568069"/>
    <lineage>
        <taxon>Eukaryota</taxon>
        <taxon>Metazoa</taxon>
        <taxon>Ecdysozoa</taxon>
        <taxon>Arthropoda</taxon>
        <taxon>Hexapoda</taxon>
        <taxon>Insecta</taxon>
        <taxon>Pterygota</taxon>
        <taxon>Neoptera</taxon>
        <taxon>Endopterygota</taxon>
        <taxon>Diptera</taxon>
        <taxon>Nematocera</taxon>
        <taxon>Chironomoidea</taxon>
        <taxon>Chironomidae</taxon>
        <taxon>Clunio</taxon>
    </lineage>
</organism>
<name>A0A1J1IML8_9DIPT</name>
<evidence type="ECO:0000313" key="2">
    <source>
        <dbReference type="Proteomes" id="UP000183832"/>
    </source>
</evidence>
<reference evidence="1 2" key="1">
    <citation type="submission" date="2015-04" db="EMBL/GenBank/DDBJ databases">
        <authorList>
            <person name="Syromyatnikov M.Y."/>
            <person name="Popov V.N."/>
        </authorList>
    </citation>
    <scope>NUCLEOTIDE SEQUENCE [LARGE SCALE GENOMIC DNA]</scope>
</reference>
<proteinExistence type="predicted"/>
<dbReference type="Proteomes" id="UP000183832">
    <property type="component" value="Unassembled WGS sequence"/>
</dbReference>
<keyword evidence="2" id="KW-1185">Reference proteome</keyword>
<gene>
    <name evidence="1" type="ORF">CLUMA_CG014608</name>
</gene>
<evidence type="ECO:0000313" key="1">
    <source>
        <dbReference type="EMBL" id="CRL01408.1"/>
    </source>
</evidence>
<dbReference type="AlphaFoldDB" id="A0A1J1IML8"/>